<dbReference type="InterPro" id="IPR013716">
    <property type="entry name" value="Adenylate_cyclase_G-a-bd"/>
</dbReference>
<dbReference type="SUPFAM" id="SSF52058">
    <property type="entry name" value="L domain-like"/>
    <property type="match status" value="1"/>
</dbReference>
<comment type="catalytic activity">
    <reaction evidence="1">
        <text>ATP = 3',5'-cyclic AMP + diphosphate</text>
        <dbReference type="Rhea" id="RHEA:15389"/>
        <dbReference type="ChEBI" id="CHEBI:30616"/>
        <dbReference type="ChEBI" id="CHEBI:33019"/>
        <dbReference type="ChEBI" id="CHEBI:58165"/>
        <dbReference type="EC" id="4.6.1.1"/>
    </reaction>
</comment>
<dbReference type="EC" id="4.6.1.1" evidence="5"/>
<dbReference type="PANTHER" id="PTHR48051:SF1">
    <property type="entry name" value="RAS SUPPRESSOR PROTEIN 1"/>
    <property type="match status" value="1"/>
</dbReference>
<reference evidence="21" key="1">
    <citation type="submission" date="2020-03" db="EMBL/GenBank/DDBJ databases">
        <title>A mixture of massive structural variations and highly conserved coding sequences in Ustilaginoidea virens genome.</title>
        <authorList>
            <person name="Zhang K."/>
            <person name="Zhao Z."/>
            <person name="Zhang Z."/>
            <person name="Li Y."/>
            <person name="Hsiang T."/>
            <person name="Sun W."/>
        </authorList>
    </citation>
    <scope>NUCLEOTIDE SEQUENCE</scope>
    <source>
        <strain evidence="21">UV-8b</strain>
    </source>
</reference>
<dbReference type="SMART" id="SM00364">
    <property type="entry name" value="LRR_BAC"/>
    <property type="match status" value="9"/>
</dbReference>
<dbReference type="GeneID" id="66063245"/>
<dbReference type="InterPro" id="IPR050216">
    <property type="entry name" value="LRR_domain-containing"/>
</dbReference>
<feature type="compositionally biased region" description="Basic and acidic residues" evidence="17">
    <location>
        <begin position="474"/>
        <end position="485"/>
    </location>
</feature>
<evidence type="ECO:0000256" key="10">
    <source>
        <dbReference type="ARBA" id="ARBA00022741"/>
    </source>
</evidence>
<feature type="compositionally biased region" description="Basic and acidic residues" evidence="17">
    <location>
        <begin position="606"/>
        <end position="619"/>
    </location>
</feature>
<gene>
    <name evidence="21" type="ORF">UV8b_02467</name>
</gene>
<dbReference type="OrthoDB" id="2021138at2759"/>
<keyword evidence="8" id="KW-0479">Metal-binding</keyword>
<dbReference type="InterPro" id="IPR001932">
    <property type="entry name" value="PPM-type_phosphatase-like_dom"/>
</dbReference>
<dbReference type="GO" id="GO:0005524">
    <property type="term" value="F:ATP binding"/>
    <property type="evidence" value="ECO:0007669"/>
    <property type="project" value="UniProtKB-KW"/>
</dbReference>
<dbReference type="GO" id="GO:0006171">
    <property type="term" value="P:cAMP biosynthetic process"/>
    <property type="evidence" value="ECO:0007669"/>
    <property type="project" value="UniProtKB-KW"/>
</dbReference>
<dbReference type="SMART" id="SM00789">
    <property type="entry name" value="Ad_cyc_g-alpha"/>
    <property type="match status" value="1"/>
</dbReference>
<dbReference type="Gene3D" id="3.30.70.1230">
    <property type="entry name" value="Nucleotide cyclase"/>
    <property type="match status" value="1"/>
</dbReference>
<feature type="domain" description="Guanylate cyclase" evidence="18">
    <location>
        <begin position="1795"/>
        <end position="1932"/>
    </location>
</feature>
<dbReference type="FunFam" id="3.60.40.10:FF:000055">
    <property type="entry name" value="Adenylate cyclase AcyA"/>
    <property type="match status" value="1"/>
</dbReference>
<evidence type="ECO:0000256" key="16">
    <source>
        <dbReference type="ARBA" id="ARBA00032637"/>
    </source>
</evidence>
<dbReference type="PROSITE" id="PS51450">
    <property type="entry name" value="LRR"/>
    <property type="match status" value="3"/>
</dbReference>
<dbReference type="PROSITE" id="PS50125">
    <property type="entry name" value="GUANYLATE_CYCLASE_2"/>
    <property type="match status" value="1"/>
</dbReference>
<comment type="similarity">
    <text evidence="4">Belongs to the adenylyl cyclase class-3 family.</text>
</comment>
<dbReference type="Proteomes" id="UP000027002">
    <property type="component" value="Chromosome 2"/>
</dbReference>
<evidence type="ECO:0000256" key="8">
    <source>
        <dbReference type="ARBA" id="ARBA00022723"/>
    </source>
</evidence>
<sequence>MRLDPETTPEGHGQRLRKRGPEIMTENEAAARISSITSVSASTGSTRSSLTAKPSAPAMPTSSSISARRETNMRIDTQDSGHGRRNFRDDGQVSPTSTTATQGDLSPSSSAFSYTAAQDRRPSDLSNHRRDLAVLEPTRYHQYSPQQHLPHHNHSGAGQGSQLAAHWTSSNAPPLASPKGLPTSFYNDSSDSLSMASQFSPALPSIMGRPGTGSGSISQDYADTLYNMDGRRPSVASIVTTASSQGSKASVNRGGFRKLQGFFGEEFPGRDSSESSLPNSIPGKEHRSRSYSHGRPSQRDRQHSNATDREASPSSSRPRTPVPNPEVVPFLFQDNTDIARYGEAPVRNSLTGPDRERYVSEGSTQHPPKSSSSARSGPGSHHLHGHHHRQNKSNEDPRSLRATCSREDSFAAQHHSRDRGPSAGMSNQRSRAQSPTPSANSGRPGSRGGYHADGSTSPVHHGKRGILGRLRRNKDRDDGSTRLRDLPQSTKSLQTKSSRAEFPRPDMPPPGYYPGTPEPGDGQDPRIGANRTATFNNKLPFSKKTRGQRPSDNNDEHIGPTEHKDSAGNVYHLDTNLNDMEGILTKPPLLTPMDLSFINNIDADRRESTVDGPKGRWDAPDSWAVRRNTEDNSENAPDMDEVGSPPRPDEKLSSYFIRIFRSDGTFSTHQMDLDSTVIDVISQVIKKTYVVDGLENYHIIMKKHDLIRVLGPAERPLLIQKRLLQQVGYEEKDRLEELGREDNGYLCRFMFLSARESDFHAKTMDLGISRTQKLNYVDLSGRNLVTIPISLYLKAADIISLNMSRNLSLDVPRDFIQSCKQLRDIKFNNNEARKLPLSLGRASRLTYLDVSNNRLEQLEHAELDTLTGLLKMNLANNRLTHLPPSFGAYQALRSLNISSNFLDKFPPFLCQLHSLVDLDLSFNGISSLPDEIGNLKNLEKLLITNNRLADEVSEGFRQLLSLRELDIKYNFITSIDIISELPKLEILTAAHNRISSFVGKFEVIRQLKLNSNPLNKFEITEAVPTLKTLNLSHAQLASIDSAFANMVNLETLVLDRNYFVSLPQQIGTLSRLEHFSIAHNSVGELPPQVGCLTELRVLDVRGNNISKLPMEIWWANKLESFNASSNVLDAFPKPASRPPRVPGEDSSGPPSVPNGKPLPANTMPSTPSSEELDDERRPSQASSTLLSVGPSPILGGADRKSSVVSVYGKGGRKTSVVSRAASQATTNSSTPPPAATRKDSGLSSRLTNTFAGSLRSLSLADNRLDDDVFDQITLLSELRALNLSYNDEISDMPQRSIKTWPQLVELYLSGNGLTSLPADDLEESSLLQTLYINGNKFTNLPADISRAKKLAVLDCGNNYLKYNISNVPYDWNWNLNPNLRYLNLSGNKRLEIKQTTWGGPDGPGAMNREQYTDFSRLSNLRILGLMDVTLTQPSIPDQSEDRRVRTSGSLAGHLPYGMADTLGKNEHLSTVDLVVPRFNSSETEMLLGLFDGQALSSGGSKIAKFLHENFGHIFAMELKSLKNRPDDTPADALRRAFLALNKDLVTIAVQHAEERPKTSHRGSAQPVVLSKEDLNSGGVATVAYLRGTELYVANVGDVQAMVIKTDGKHEILTRKHDPAEPSERSRIREAGGWVSRNGRLNDLLQVSRAFGYVDLMPAVQAAPHVSNMKIEEQDEIILMATSELWEYLSPGLITDIARSERQDLMRAAQKLRDFAMAYGASGKIMVMMISVADLKRRVERSRLHRGTSMSLYPSGILDDTQVSSTRRARRPKGEVLDSSLNRLEAEIPAPTGNVSIAFTDIKNSTTLWEMFPSAMRSAIKLHNEVMRRQLRQIGGYEVKTEGDAFMVSFPTATSALLWCFAVQMELLDVCWPSEVLNSASCQPILDKEGNLIFRGLSVRMGIHFGDCVSETDPVTRRMDYFGPMVNKASRISSVADGGQITVSSDFISEIQRCLENYQDTERNNSAGSDDAFEDDSIATAIRKDLRSLTSQGFEVKEMGEKKLKGLENPEVVYSLYPHALAGRIEQHQQHEQRRDEGPEKFAVLPSGAELSFDPESIWALWRIGLRLEMLCSTLECVRESGLQPLETELLERVKSRGGEVTERFLIHFLEHQVSRIETCISTLAVRHIAHGRGPLRRLDDLAGPMALILDSFVQQQRELARYRQTYGELPPLDDANRMATRPDAKGTDDTAGAD</sequence>
<keyword evidence="7" id="KW-0433">Leucine-rich repeat</keyword>
<dbReference type="Pfam" id="PF13855">
    <property type="entry name" value="LRR_8"/>
    <property type="match status" value="1"/>
</dbReference>
<evidence type="ECO:0000256" key="3">
    <source>
        <dbReference type="ARBA" id="ARBA00003896"/>
    </source>
</evidence>
<dbReference type="Pfam" id="PF00211">
    <property type="entry name" value="Guanylate_cyc"/>
    <property type="match status" value="1"/>
</dbReference>
<feature type="compositionally biased region" description="Low complexity" evidence="17">
    <location>
        <begin position="366"/>
        <end position="380"/>
    </location>
</feature>
<dbReference type="PROSITE" id="PS50200">
    <property type="entry name" value="RA"/>
    <property type="match status" value="1"/>
</dbReference>
<dbReference type="InterPro" id="IPR003591">
    <property type="entry name" value="Leu-rich_rpt_typical-subtyp"/>
</dbReference>
<evidence type="ECO:0000256" key="4">
    <source>
        <dbReference type="ARBA" id="ARBA00005381"/>
    </source>
</evidence>
<feature type="compositionally biased region" description="Basic and acidic residues" evidence="17">
    <location>
        <begin position="552"/>
        <end position="566"/>
    </location>
</feature>
<evidence type="ECO:0000256" key="5">
    <source>
        <dbReference type="ARBA" id="ARBA00012201"/>
    </source>
</evidence>
<evidence type="ECO:0000259" key="20">
    <source>
        <dbReference type="PROSITE" id="PS51746"/>
    </source>
</evidence>
<evidence type="ECO:0000256" key="7">
    <source>
        <dbReference type="ARBA" id="ARBA00022614"/>
    </source>
</evidence>
<feature type="compositionally biased region" description="Low complexity" evidence="17">
    <location>
        <begin position="30"/>
        <end position="51"/>
    </location>
</feature>
<keyword evidence="9" id="KW-0677">Repeat</keyword>
<feature type="region of interest" description="Disordered" evidence="17">
    <location>
        <begin position="606"/>
        <end position="648"/>
    </location>
</feature>
<keyword evidence="11" id="KW-0067">ATP-binding</keyword>
<dbReference type="PANTHER" id="PTHR48051">
    <property type="match status" value="1"/>
</dbReference>
<dbReference type="InterPro" id="IPR055414">
    <property type="entry name" value="LRR_R13L4/SHOC2-like"/>
</dbReference>
<feature type="compositionally biased region" description="Basic and acidic residues" evidence="17">
    <location>
        <begin position="297"/>
        <end position="311"/>
    </location>
</feature>
<evidence type="ECO:0000259" key="18">
    <source>
        <dbReference type="PROSITE" id="PS50125"/>
    </source>
</evidence>
<evidence type="ECO:0000256" key="17">
    <source>
        <dbReference type="SAM" id="MobiDB-lite"/>
    </source>
</evidence>
<proteinExistence type="inferred from homology"/>
<dbReference type="SMART" id="SM00332">
    <property type="entry name" value="PP2Cc"/>
    <property type="match status" value="1"/>
</dbReference>
<comment type="cofactor">
    <cofactor evidence="2">
        <name>Mg(2+)</name>
        <dbReference type="ChEBI" id="CHEBI:18420"/>
    </cofactor>
</comment>
<dbReference type="GO" id="GO:0004016">
    <property type="term" value="F:adenylate cyclase activity"/>
    <property type="evidence" value="ECO:0007669"/>
    <property type="project" value="UniProtKB-EC"/>
</dbReference>
<name>A0A8E5MFR8_USTVR</name>
<feature type="compositionally biased region" description="Polar residues" evidence="17">
    <location>
        <begin position="184"/>
        <end position="196"/>
    </location>
</feature>
<dbReference type="InterPro" id="IPR029787">
    <property type="entry name" value="Nucleotide_cyclase"/>
</dbReference>
<dbReference type="SMART" id="SM00369">
    <property type="entry name" value="LRR_TYP"/>
    <property type="match status" value="10"/>
</dbReference>
<evidence type="ECO:0000256" key="11">
    <source>
        <dbReference type="ARBA" id="ARBA00022840"/>
    </source>
</evidence>
<feature type="domain" description="PPM-type phosphatase" evidence="20">
    <location>
        <begin position="1455"/>
        <end position="1731"/>
    </location>
</feature>
<dbReference type="FunFam" id="3.80.10.10:FF:000220">
    <property type="entry name" value="Adenylate cyclase AcyA"/>
    <property type="match status" value="1"/>
</dbReference>
<dbReference type="InterPro" id="IPR000159">
    <property type="entry name" value="RA_dom"/>
</dbReference>
<dbReference type="InterPro" id="IPR001611">
    <property type="entry name" value="Leu-rich_rpt"/>
</dbReference>
<evidence type="ECO:0000256" key="6">
    <source>
        <dbReference type="ARBA" id="ARBA00021420"/>
    </source>
</evidence>
<feature type="compositionally biased region" description="Polar residues" evidence="17">
    <location>
        <begin position="487"/>
        <end position="497"/>
    </location>
</feature>
<dbReference type="Gene3D" id="3.80.10.10">
    <property type="entry name" value="Ribonuclease Inhibitor"/>
    <property type="match status" value="3"/>
</dbReference>
<dbReference type="FunFam" id="3.80.10.10:FF:000408">
    <property type="entry name" value="Adenylate cyclase"/>
    <property type="match status" value="1"/>
</dbReference>
<dbReference type="Pfam" id="PF00481">
    <property type="entry name" value="PP2C"/>
    <property type="match status" value="1"/>
</dbReference>
<feature type="compositionally biased region" description="Low complexity" evidence="17">
    <location>
        <begin position="1218"/>
        <end position="1229"/>
    </location>
</feature>
<dbReference type="Pfam" id="PF08509">
    <property type="entry name" value="Ad_cyc_g-alpha"/>
    <property type="match status" value="1"/>
</dbReference>
<dbReference type="GO" id="GO:0035556">
    <property type="term" value="P:intracellular signal transduction"/>
    <property type="evidence" value="ECO:0007669"/>
    <property type="project" value="InterPro"/>
</dbReference>
<feature type="compositionally biased region" description="Low complexity" evidence="17">
    <location>
        <begin position="513"/>
        <end position="522"/>
    </location>
</feature>
<dbReference type="KEGG" id="uvi:66063245"/>
<dbReference type="EMBL" id="CP072754">
    <property type="protein sequence ID" value="QUC18226.1"/>
    <property type="molecule type" value="Genomic_DNA"/>
</dbReference>
<dbReference type="CDD" id="cd07302">
    <property type="entry name" value="CHD"/>
    <property type="match status" value="1"/>
</dbReference>
<dbReference type="InterPro" id="IPR032675">
    <property type="entry name" value="LRR_dom_sf"/>
</dbReference>
<dbReference type="GO" id="GO:0000287">
    <property type="term" value="F:magnesium ion binding"/>
    <property type="evidence" value="ECO:0007669"/>
    <property type="project" value="InterPro"/>
</dbReference>
<dbReference type="GO" id="GO:0005737">
    <property type="term" value="C:cytoplasm"/>
    <property type="evidence" value="ECO:0007669"/>
    <property type="project" value="TreeGrafter"/>
</dbReference>
<dbReference type="RefSeq" id="XP_042995899.1">
    <property type="nucleotide sequence ID" value="XM_043139965.1"/>
</dbReference>
<evidence type="ECO:0000256" key="12">
    <source>
        <dbReference type="ARBA" id="ARBA00022842"/>
    </source>
</evidence>
<feature type="compositionally biased region" description="Basic and acidic residues" evidence="17">
    <location>
        <begin position="67"/>
        <end position="91"/>
    </location>
</feature>
<protein>
    <recommendedName>
        <fullName evidence="6">Adenylate cyclase</fullName>
        <ecNumber evidence="5">4.6.1.1</ecNumber>
    </recommendedName>
    <alternativeName>
        <fullName evidence="15">ATP pyrophosphate-lyase</fullName>
    </alternativeName>
    <alternativeName>
        <fullName evidence="16">Adenylyl cyclase</fullName>
    </alternativeName>
</protein>
<dbReference type="SUPFAM" id="SSF81606">
    <property type="entry name" value="PP2C-like"/>
    <property type="match status" value="1"/>
</dbReference>
<dbReference type="Gene3D" id="3.60.40.10">
    <property type="entry name" value="PPM-type phosphatase domain"/>
    <property type="match status" value="1"/>
</dbReference>
<feature type="compositionally biased region" description="Basic and acidic residues" evidence="17">
    <location>
        <begin position="2174"/>
        <end position="2188"/>
    </location>
</feature>
<keyword evidence="22" id="KW-1185">Reference proteome</keyword>
<feature type="region of interest" description="Disordered" evidence="17">
    <location>
        <begin position="1132"/>
        <end position="1201"/>
    </location>
</feature>
<dbReference type="FunFam" id="3.80.10.10:FF:000305">
    <property type="entry name" value="Adenylate cyclase AcyA"/>
    <property type="match status" value="1"/>
</dbReference>
<feature type="compositionally biased region" description="Basic and acidic residues" evidence="17">
    <location>
        <begin position="118"/>
        <end position="133"/>
    </location>
</feature>
<dbReference type="CDD" id="cd00143">
    <property type="entry name" value="PP2Cc"/>
    <property type="match status" value="1"/>
</dbReference>
<feature type="compositionally biased region" description="Basic residues" evidence="17">
    <location>
        <begin position="460"/>
        <end position="473"/>
    </location>
</feature>
<dbReference type="InterPro" id="IPR001054">
    <property type="entry name" value="A/G_cyclase"/>
</dbReference>
<feature type="compositionally biased region" description="Basic and acidic residues" evidence="17">
    <location>
        <begin position="392"/>
        <end position="409"/>
    </location>
</feature>
<feature type="compositionally biased region" description="Acidic residues" evidence="17">
    <location>
        <begin position="631"/>
        <end position="641"/>
    </location>
</feature>
<dbReference type="Pfam" id="PF23598">
    <property type="entry name" value="LRR_14"/>
    <property type="match status" value="1"/>
</dbReference>
<evidence type="ECO:0000256" key="15">
    <source>
        <dbReference type="ARBA" id="ARBA00032597"/>
    </source>
</evidence>
<evidence type="ECO:0000256" key="13">
    <source>
        <dbReference type="ARBA" id="ARBA00022998"/>
    </source>
</evidence>
<dbReference type="SMART" id="SM00314">
    <property type="entry name" value="RA"/>
    <property type="match status" value="1"/>
</dbReference>
<feature type="region of interest" description="Disordered" evidence="17">
    <location>
        <begin position="1"/>
        <end position="196"/>
    </location>
</feature>
<feature type="compositionally biased region" description="Polar residues" evidence="17">
    <location>
        <begin position="424"/>
        <end position="443"/>
    </location>
</feature>
<dbReference type="SUPFAM" id="SSF52047">
    <property type="entry name" value="RNI-like"/>
    <property type="match status" value="1"/>
</dbReference>
<accession>A0A8E5MFR8</accession>
<evidence type="ECO:0000256" key="14">
    <source>
        <dbReference type="ARBA" id="ARBA00023239"/>
    </source>
</evidence>
<keyword evidence="13" id="KW-0115">cAMP biosynthesis</keyword>
<evidence type="ECO:0000313" key="21">
    <source>
        <dbReference type="EMBL" id="QUC18226.1"/>
    </source>
</evidence>
<keyword evidence="10" id="KW-0547">Nucleotide-binding</keyword>
<dbReference type="PROSITE" id="PS51746">
    <property type="entry name" value="PPM_2"/>
    <property type="match status" value="1"/>
</dbReference>
<dbReference type="SMART" id="SM00365">
    <property type="entry name" value="LRR_SD22"/>
    <property type="match status" value="6"/>
</dbReference>
<evidence type="ECO:0000259" key="19">
    <source>
        <dbReference type="PROSITE" id="PS50200"/>
    </source>
</evidence>
<dbReference type="SUPFAM" id="SSF55073">
    <property type="entry name" value="Nucleotide cyclase"/>
    <property type="match status" value="1"/>
</dbReference>
<organism evidence="21 22">
    <name type="scientific">Ustilaginoidea virens</name>
    <name type="common">Rice false smut fungus</name>
    <name type="synonym">Villosiclava virens</name>
    <dbReference type="NCBI Taxonomy" id="1159556"/>
    <lineage>
        <taxon>Eukaryota</taxon>
        <taxon>Fungi</taxon>
        <taxon>Dikarya</taxon>
        <taxon>Ascomycota</taxon>
        <taxon>Pezizomycotina</taxon>
        <taxon>Sordariomycetes</taxon>
        <taxon>Hypocreomycetidae</taxon>
        <taxon>Hypocreales</taxon>
        <taxon>Clavicipitaceae</taxon>
        <taxon>Ustilaginoidea</taxon>
    </lineage>
</organism>
<keyword evidence="14" id="KW-0456">Lyase</keyword>
<feature type="compositionally biased region" description="Basic residues" evidence="17">
    <location>
        <begin position="381"/>
        <end position="391"/>
    </location>
</feature>
<dbReference type="CDD" id="cd17214">
    <property type="entry name" value="RA_CYR1_like"/>
    <property type="match status" value="1"/>
</dbReference>
<keyword evidence="12" id="KW-0460">Magnesium</keyword>
<feature type="region of interest" description="Disordered" evidence="17">
    <location>
        <begin position="1214"/>
        <end position="1244"/>
    </location>
</feature>
<dbReference type="SMART" id="SM00044">
    <property type="entry name" value="CYCc"/>
    <property type="match status" value="1"/>
</dbReference>
<feature type="region of interest" description="Disordered" evidence="17">
    <location>
        <begin position="2170"/>
        <end position="2194"/>
    </location>
</feature>
<dbReference type="Pfam" id="PF23010">
    <property type="entry name" value="RA_3"/>
    <property type="match status" value="1"/>
</dbReference>
<comment type="function">
    <text evidence="3">Plays essential roles in regulation of cellular metabolism by catalyzing the synthesis of a second messenger, cAMP.</text>
</comment>
<evidence type="ECO:0000256" key="2">
    <source>
        <dbReference type="ARBA" id="ARBA00001946"/>
    </source>
</evidence>
<evidence type="ECO:0000256" key="1">
    <source>
        <dbReference type="ARBA" id="ARBA00001593"/>
    </source>
</evidence>
<dbReference type="InterPro" id="IPR055071">
    <property type="entry name" value="RA_PHLPP-like"/>
</dbReference>
<feature type="region of interest" description="Disordered" evidence="17">
    <location>
        <begin position="262"/>
        <end position="569"/>
    </location>
</feature>
<evidence type="ECO:0000313" key="22">
    <source>
        <dbReference type="Proteomes" id="UP000027002"/>
    </source>
</evidence>
<feature type="domain" description="Ras-associating" evidence="19">
    <location>
        <begin position="653"/>
        <end position="744"/>
    </location>
</feature>
<feature type="compositionally biased region" description="Polar residues" evidence="17">
    <location>
        <begin position="93"/>
        <end position="116"/>
    </location>
</feature>
<evidence type="ECO:0000256" key="9">
    <source>
        <dbReference type="ARBA" id="ARBA00022737"/>
    </source>
</evidence>
<dbReference type="InterPro" id="IPR036457">
    <property type="entry name" value="PPM-type-like_dom_sf"/>
</dbReference>